<dbReference type="SMART" id="SM00129">
    <property type="entry name" value="KISc"/>
    <property type="match status" value="1"/>
</dbReference>
<evidence type="ECO:0000256" key="9">
    <source>
        <dbReference type="SAM" id="MobiDB-lite"/>
    </source>
</evidence>
<dbReference type="PROSITE" id="PS00411">
    <property type="entry name" value="KINESIN_MOTOR_1"/>
    <property type="match status" value="1"/>
</dbReference>
<feature type="coiled-coil region" evidence="8">
    <location>
        <begin position="2908"/>
        <end position="3027"/>
    </location>
</feature>
<dbReference type="InterPro" id="IPR001752">
    <property type="entry name" value="Kinesin_motor_dom"/>
</dbReference>
<dbReference type="InterPro" id="IPR019821">
    <property type="entry name" value="Kinesin_motor_CS"/>
</dbReference>
<sequence length="3146" mass="367932">MSDSIKVAIKVRPLIKREKDDNLGIQWAIQGNSIVSTDQEVKKRGDGGFYFDHIFDMNASNLDVFDIVVKPIVNAAVNGFNGTVFAYGQTSSGKTYTMMGSAEELGIVPLAVQHMFDAIANTSGREFLLRVSYLEIYNERVNDLLNKSGTDLKLKEDSSGQVILQCKEEITNSPENVLSIMKKGDKNRRIGETNMNERSSRSHTIFRITIESREAGDSNSAIQVSQLNLVDLAGSERARQTGATGERFKEGRHINMSLSTLGLVIMQLSESQDGQKHVNFRDSKLTRLLQNSLGGNAMTAIICAVTPAALEETQCTLSFASRAKSVKNKPQINEVMSDAALLKRYARQLAKLQEELQRIKIENRSAEVEEMETRLQEKDRINQLLEERIELLKTRIVSGDNIAQEESFKCKLKRRQTWGGPGVFNQHLSIFQTKTGLPTIKEVSFEMPQRKSTIQSIDIMNQTFQTAFTDFELELFESERDRESRESDSDEDYFVTKRRNRVTFVDDVYNIKSKNNGIDITPEKSNTSTQTVSYLMSPSTPKHVLRRCISQLTREFVELREFTTLEKQLTCQGNHCCAREEKEQQTEQIKSSLECYKLGYVTEVKEQLAALNLAEETNLESIITKLCTKLNEIQKQNILEKEANFKTMKQFSELEKRIENITSERNEFEYISRELRAELKKKTTELELKIMSEENMKKEEMTKISELEKQMESIISEKNKFERVNAVLSNESTKKITELQKQIENITSERNEFEHMRRELYIELNNKSIELEKLKNNSEKGADTEIINNKITELEAEIENITSENNTFKHMNDDLRAKLNQISLEFKSEIASEQTEKQKAIEKVSELEKHIEQLNSNKQEYDCTNVELKNELHNKIIDLEFKINSEHTLKQEAMDKILTLEKRIEDITCEKNEFVHINNECNKNISELKSTIMSQQTAYQEANNKISELEEKLKNTILEKNEFQHTNSELNTEFNKKCSELEAQTMHKEADNLKAIEKMSELEKQIMNITSEKNELERVNNELHIELEQKDSELNKMVAEQIQNRKTVEKISELEKQIENITSQKDEYKCVNIELRAQLDAKISEFNSYIRQSKAENQDVTEKVSKLENQITSVNFENNELQRINNELRAELNRTTFELNPKTVEQMEYQDAMRKISELEKQIADTISEKNELYCINQQLCTKKTCILKAKVTSEEIEKQKIIEIPDQLKIDNITDDNSTKDELNHIISELRTELDQKTYALKLEQIENQKGIKMISELHKKIECVLSERNEFENLYNQLYTELKKKALRCESTIVLEQTTTSELEEQMENITSENNELKDIDEIRDGSNEKNIELKLRRTTIKDLQDVITNLQTANQDLEDQYQSFLGSESGLSSSKMNGSNADTSYVILNMEAEKSQLEGTLQLKSQELEDIKRDVQSLKADINKLQETIYLLTTENMEMATKLTIEQENAKQSEINLQKTIDELYARISEVTNEKITLESDLIALNDQLESMHSKMSVVYNEEQLLESYRNKIDKLTTENIELSTSITEKNKELENIKESKSLLYDHDCIYTKKIATLQEKNEYLLAENNELSTDLIDKIEENDILKEQCDILKNKIEQSLSINEHVADNDVEHVKMKNNILKAEIAELKTKVTILSEENTKLSTNLLETLDNFDSSQNEKSYNSTLHLSKIFNNSRDINEMEYEVSQEETRETLANEVIALQNKIEYLTCLNKKLSDLKLTSCSQCVHLRNLNESHRILKFEAKDLNQKLEDLQRKFDRKCADIEILKNKIRQELNLSVHDVSSNVIFVDEMNVSFVEERIQSLNNELQILKTEHNKFLVLYEDRCDEVKQLHSGMIANESNTGDSTSKKIPNRAGNRIEQIQNHIDHIKSDMDEIKENSMNFTVMLNEFKTEKANLLDQINNLKDANEELRKTILNNESTAIKKLQILENELTNTNREIEQFSIQEKELESQKLILEVELEGLKRKEQDKNALINQLNEHIFSLKKELENKEELQYLKEQCEKLEKDKVLSKELEQHNILKIKELEICINDLQKTLTNQECSFRELQEKAIYMEKLLQEKEQEIYILTQKLQAAETEVININNNLEMKYKNEFDSVVQRHIKEYENNMQKLNDTLNKYIDENLNLSQELTSLRNVKEQLNEILAEKECLLDHQKMLVHDNEKLHDELNEIRKCIIKELRSLKYNVNLQEFPSKSVTEIFVVLLQTLVSKENEVIKTMRETCEKERQKVEEEKQQCINTEKRTKTWAKELEGEIEKLQADLMEKEHAHKEYQNTISQLEHLLKESTYEKEIFKEKVEALETDFNNLQVEFDKQCKVDNQQEEAILVAQKKEKEVHEMFKTKETELQSKHKLEKEMYEKKIDNLVQTLEFYKTRNLELNNTIEGLEANERQLKNTIEVNLTEIKKYNQNVKKINTELEQLTQAYNEVNQEMEQKNLHIEEITTVLKSKCDILSEYKIKFETIVPEYEMLKEHVKDQKLTIEQCKEEIDMLRREREEQLEIIKDKLNSEEIKNFGLSKQLNELNNKNVTLIDELNSLKEKYEELQGENAKLERKIRNSTSKIKAEAEIEELKELNKRLQNNLEGASNRVVEFQEIRNQTLKDLVDVKGKYEFLMQENDELKRTLSLYKSKHSNSSSLIDEGKYDVLLLEKNKIALELEDKKIILSQKDKEVKEYITQVQELTDRNKELDDELEEYAAIIRERDIEISKLEDKLYSRLSENVLVNEAEEKLKNLNEENEKLRDQVEALKMRLQMDVEKDIELQNESIIRVLKKENLELQAKINSYKIQIDGIESKEIRTNQLKNWDKRLENNLEESSNSVKELEGEKNKIIKELEAHKVLLNQKDKELKECINKLRDLTMKNRELNNELEEYVRTIRNRDAEISNLKVNLGLQSTQNESDSNIRQKLDFFIIENKKLKNEIKELHMRSRLETHDESILKSSTRKQNRTVTADRDEYKDKYEQLKKKIHELELQLVSKNGKIATLEIQIQSESFPYQKKCKELEELVLAFRNKNAELNNEVRKLRRTLNDVNAWECDVCRRWRVNRKDQACQTIPNNTVRFCSTNSGVVEDHVKIQKLEKEKMLMKDLCRSRSRQIKELQDRIQELEAQSSFALRPNEALQDRSNQQDSSIIRHNRHLDIGKNLKP</sequence>
<gene>
    <name evidence="12" type="primary">LOC100648410</name>
</gene>
<dbReference type="PANTHER" id="PTHR47968">
    <property type="entry name" value="CENTROMERE PROTEIN E"/>
    <property type="match status" value="1"/>
</dbReference>
<dbReference type="GO" id="GO:0005524">
    <property type="term" value="F:ATP binding"/>
    <property type="evidence" value="ECO:0007669"/>
    <property type="project" value="UniProtKB-UniRule"/>
</dbReference>
<dbReference type="PRINTS" id="PR00380">
    <property type="entry name" value="KINESINHEAVY"/>
</dbReference>
<evidence type="ECO:0000259" key="10">
    <source>
        <dbReference type="PROSITE" id="PS50067"/>
    </source>
</evidence>
<keyword evidence="2 7" id="KW-0547">Nucleotide-binding</keyword>
<feature type="coiled-coil region" evidence="8">
    <location>
        <begin position="2216"/>
        <end position="2313"/>
    </location>
</feature>
<evidence type="ECO:0000313" key="11">
    <source>
        <dbReference type="Proteomes" id="UP000835206"/>
    </source>
</evidence>
<feature type="compositionally biased region" description="Polar residues" evidence="9">
    <location>
        <begin position="3122"/>
        <end position="3132"/>
    </location>
</feature>
<proteinExistence type="inferred from homology"/>
<feature type="coiled-coil region" evidence="8">
    <location>
        <begin position="2357"/>
        <end position="2440"/>
    </location>
</feature>
<feature type="coiled-coil region" evidence="8">
    <location>
        <begin position="676"/>
        <end position="966"/>
    </location>
</feature>
<dbReference type="OrthoDB" id="21525at2759"/>
<keyword evidence="6" id="KW-0963">Cytoplasm</keyword>
<accession>A0A9B2JMB8</accession>
<dbReference type="PROSITE" id="PS50067">
    <property type="entry name" value="KINESIN_MOTOR_2"/>
    <property type="match status" value="1"/>
</dbReference>
<dbReference type="InterPro" id="IPR027640">
    <property type="entry name" value="Kinesin-like_fam"/>
</dbReference>
<feature type="coiled-coil region" evidence="8">
    <location>
        <begin position="1733"/>
        <end position="1774"/>
    </location>
</feature>
<evidence type="ECO:0000313" key="12">
    <source>
        <dbReference type="RefSeq" id="XP_012169861.2"/>
    </source>
</evidence>
<dbReference type="Gene3D" id="3.40.850.10">
    <property type="entry name" value="Kinesin motor domain"/>
    <property type="match status" value="1"/>
</dbReference>
<dbReference type="PANTHER" id="PTHR47968:SF75">
    <property type="entry name" value="CENTROMERE-ASSOCIATED PROTEIN E"/>
    <property type="match status" value="1"/>
</dbReference>
<feature type="compositionally biased region" description="Basic and acidic residues" evidence="9">
    <location>
        <begin position="3137"/>
        <end position="3146"/>
    </location>
</feature>
<dbReference type="GeneID" id="100648410"/>
<dbReference type="GO" id="GO:0000278">
    <property type="term" value="P:mitotic cell cycle"/>
    <property type="evidence" value="ECO:0007669"/>
    <property type="project" value="TreeGrafter"/>
</dbReference>
<dbReference type="InterPro" id="IPR036961">
    <property type="entry name" value="Kinesin_motor_dom_sf"/>
</dbReference>
<feature type="coiled-coil region" evidence="8">
    <location>
        <begin position="1863"/>
        <end position="2082"/>
    </location>
</feature>
<organism evidence="11 12">
    <name type="scientific">Bombus terrestris</name>
    <name type="common">Buff-tailed bumblebee</name>
    <name type="synonym">Apis terrestris</name>
    <dbReference type="NCBI Taxonomy" id="30195"/>
    <lineage>
        <taxon>Eukaryota</taxon>
        <taxon>Metazoa</taxon>
        <taxon>Ecdysozoa</taxon>
        <taxon>Arthropoda</taxon>
        <taxon>Hexapoda</taxon>
        <taxon>Insecta</taxon>
        <taxon>Pterygota</taxon>
        <taxon>Neoptera</taxon>
        <taxon>Endopterygota</taxon>
        <taxon>Hymenoptera</taxon>
        <taxon>Apocrita</taxon>
        <taxon>Aculeata</taxon>
        <taxon>Apoidea</taxon>
        <taxon>Anthophila</taxon>
        <taxon>Apidae</taxon>
        <taxon>Bombus</taxon>
        <taxon>Bombus</taxon>
    </lineage>
</organism>
<comment type="subcellular location">
    <subcellularLocation>
        <location evidence="1">Cytoplasm</location>
        <location evidence="1">Cytoskeleton</location>
    </subcellularLocation>
</comment>
<evidence type="ECO:0000256" key="4">
    <source>
        <dbReference type="ARBA" id="ARBA00023054"/>
    </source>
</evidence>
<feature type="coiled-coil region" evidence="8">
    <location>
        <begin position="2666"/>
        <end position="2883"/>
    </location>
</feature>
<dbReference type="CDD" id="cd01374">
    <property type="entry name" value="KISc_CENP_E"/>
    <property type="match status" value="1"/>
</dbReference>
<dbReference type="GO" id="GO:0003777">
    <property type="term" value="F:microtubule motor activity"/>
    <property type="evidence" value="ECO:0007669"/>
    <property type="project" value="InterPro"/>
</dbReference>
<dbReference type="Pfam" id="PF00225">
    <property type="entry name" value="Kinesin"/>
    <property type="match status" value="1"/>
</dbReference>
<feature type="region of interest" description="Disordered" evidence="9">
    <location>
        <begin position="3114"/>
        <end position="3146"/>
    </location>
</feature>
<keyword evidence="6" id="KW-0206">Cytoskeleton</keyword>
<feature type="coiled-coil region" evidence="8">
    <location>
        <begin position="342"/>
        <end position="395"/>
    </location>
</feature>
<feature type="binding site" evidence="7">
    <location>
        <begin position="88"/>
        <end position="95"/>
    </location>
    <ligand>
        <name>ATP</name>
        <dbReference type="ChEBI" id="CHEBI:30616"/>
    </ligand>
</feature>
<keyword evidence="4 8" id="KW-0175">Coiled coil</keyword>
<feature type="coiled-coil region" evidence="8">
    <location>
        <begin position="2469"/>
        <end position="2632"/>
    </location>
</feature>
<feature type="coiled-coil region" evidence="8">
    <location>
        <begin position="1302"/>
        <end position="1363"/>
    </location>
</feature>
<comment type="similarity">
    <text evidence="7">Belongs to the TRAFAC class myosin-kinesin ATPase superfamily. Kinesin family.</text>
</comment>
<dbReference type="GO" id="GO:0008017">
    <property type="term" value="F:microtubule binding"/>
    <property type="evidence" value="ECO:0007669"/>
    <property type="project" value="InterPro"/>
</dbReference>
<dbReference type="FunFam" id="3.40.850.10:FF:000177">
    <property type="entry name" value="Kinesin-like protein"/>
    <property type="match status" value="1"/>
</dbReference>
<keyword evidence="5 7" id="KW-0505">Motor protein</keyword>
<dbReference type="GO" id="GO:0005874">
    <property type="term" value="C:microtubule"/>
    <property type="evidence" value="ECO:0007669"/>
    <property type="project" value="TreeGrafter"/>
</dbReference>
<evidence type="ECO:0000256" key="2">
    <source>
        <dbReference type="ARBA" id="ARBA00022741"/>
    </source>
</evidence>
<evidence type="ECO:0000256" key="5">
    <source>
        <dbReference type="ARBA" id="ARBA00023175"/>
    </source>
</evidence>
<dbReference type="RefSeq" id="XP_012169861.2">
    <property type="nucleotide sequence ID" value="XM_012314471.3"/>
</dbReference>
<feature type="coiled-coil region" evidence="8">
    <location>
        <begin position="1464"/>
        <end position="1529"/>
    </location>
</feature>
<dbReference type="Proteomes" id="UP000835206">
    <property type="component" value="Chromosome 12"/>
</dbReference>
<evidence type="ECO:0000256" key="6">
    <source>
        <dbReference type="ARBA" id="ARBA00023212"/>
    </source>
</evidence>
<feature type="coiled-coil region" evidence="8">
    <location>
        <begin position="1558"/>
        <end position="1649"/>
    </location>
</feature>
<dbReference type="GO" id="GO:0007018">
    <property type="term" value="P:microtubule-based movement"/>
    <property type="evidence" value="ECO:0007669"/>
    <property type="project" value="InterPro"/>
</dbReference>
<dbReference type="SUPFAM" id="SSF52540">
    <property type="entry name" value="P-loop containing nucleoside triphosphate hydrolases"/>
    <property type="match status" value="1"/>
</dbReference>
<reference evidence="12" key="1">
    <citation type="submission" date="2025-08" db="UniProtKB">
        <authorList>
            <consortium name="RefSeq"/>
        </authorList>
    </citation>
    <scope>IDENTIFICATION</scope>
</reference>
<feature type="coiled-coil region" evidence="8">
    <location>
        <begin position="992"/>
        <end position="1169"/>
    </location>
</feature>
<evidence type="ECO:0000256" key="8">
    <source>
        <dbReference type="SAM" id="Coils"/>
    </source>
</evidence>
<dbReference type="Gene3D" id="6.10.250.370">
    <property type="match status" value="1"/>
</dbReference>
<evidence type="ECO:0000256" key="3">
    <source>
        <dbReference type="ARBA" id="ARBA00022840"/>
    </source>
</evidence>
<name>A0A9B2JMB8_BOMTE</name>
<keyword evidence="3 7" id="KW-0067">ATP-binding</keyword>
<feature type="coiled-coil region" evidence="8">
    <location>
        <begin position="1390"/>
        <end position="1438"/>
    </location>
</feature>
<feature type="coiled-coil region" evidence="8">
    <location>
        <begin position="2106"/>
        <end position="2157"/>
    </location>
</feature>
<evidence type="ECO:0000256" key="7">
    <source>
        <dbReference type="PROSITE-ProRule" id="PRU00283"/>
    </source>
</evidence>
<dbReference type="InterPro" id="IPR027417">
    <property type="entry name" value="P-loop_NTPase"/>
</dbReference>
<dbReference type="KEGG" id="bter:100648410"/>
<evidence type="ECO:0000256" key="1">
    <source>
        <dbReference type="ARBA" id="ARBA00004245"/>
    </source>
</evidence>
<protein>
    <submittedName>
        <fullName evidence="12">Kinesin-related protein 4</fullName>
    </submittedName>
</protein>
<feature type="domain" description="Kinesin motor" evidence="10">
    <location>
        <begin position="4"/>
        <end position="326"/>
    </location>
</feature>
<keyword evidence="11" id="KW-1185">Reference proteome</keyword>